<dbReference type="FunFam" id="1.10.287.370:FF:000003">
    <property type="entry name" value="Prefoldin subunit 6"/>
    <property type="match status" value="1"/>
</dbReference>
<dbReference type="GO" id="GO:0006457">
    <property type="term" value="P:protein folding"/>
    <property type="evidence" value="ECO:0007669"/>
    <property type="project" value="InterPro"/>
</dbReference>
<dbReference type="PANTHER" id="PTHR21431:SF0">
    <property type="entry name" value="PREFOLDIN SUBUNIT 6"/>
    <property type="match status" value="1"/>
</dbReference>
<dbReference type="GO" id="GO:0016272">
    <property type="term" value="C:prefoldin complex"/>
    <property type="evidence" value="ECO:0007669"/>
    <property type="project" value="InterPro"/>
</dbReference>
<dbReference type="SUPFAM" id="SSF46579">
    <property type="entry name" value="Prefoldin"/>
    <property type="match status" value="1"/>
</dbReference>
<dbReference type="CDD" id="cd23161">
    <property type="entry name" value="Prefoldin_6"/>
    <property type="match status" value="1"/>
</dbReference>
<evidence type="ECO:0000313" key="3">
    <source>
        <dbReference type="EMBL" id="NDV39953.1"/>
    </source>
</evidence>
<dbReference type="GO" id="GO:0051087">
    <property type="term" value="F:protein-folding chaperone binding"/>
    <property type="evidence" value="ECO:0007669"/>
    <property type="project" value="TreeGrafter"/>
</dbReference>
<evidence type="ECO:0008006" key="4">
    <source>
        <dbReference type="Google" id="ProtNLM"/>
    </source>
</evidence>
<dbReference type="PANTHER" id="PTHR21431">
    <property type="entry name" value="PREFOLDIN SUBUNIT 6"/>
    <property type="match status" value="1"/>
</dbReference>
<proteinExistence type="inferred from homology"/>
<dbReference type="Pfam" id="PF01920">
    <property type="entry name" value="Prefoldin_2"/>
    <property type="match status" value="1"/>
</dbReference>
<sequence>MQQKLEVEMNEYQKITRDIEKASLNRQKLVTQLSENDIVKKELSLIEDDAAVYKLIGPVLCKQDTEEAKSNVNKRIEYITNEIKRIGVNLGEMDKKLVEKRKKIMEIQQQLQKA</sequence>
<dbReference type="GO" id="GO:0051131">
    <property type="term" value="P:chaperone-mediated protein complex assembly"/>
    <property type="evidence" value="ECO:0007669"/>
    <property type="project" value="TreeGrafter"/>
</dbReference>
<protein>
    <recommendedName>
        <fullName evidence="4">Prefoldin subunit 6</fullName>
    </recommendedName>
</protein>
<reference evidence="3" key="1">
    <citation type="journal article" date="2020" name="J. Eukaryot. Microbiol.">
        <title>De novo Sequencing, Assembly and Annotation of the Transcriptome for the Free-Living Testate Amoeba Arcella intermedia.</title>
        <authorList>
            <person name="Ribeiro G.M."/>
            <person name="Porfirio-Sousa A.L."/>
            <person name="Maurer-Alcala X.X."/>
            <person name="Katz L.A."/>
            <person name="Lahr D.J.G."/>
        </authorList>
    </citation>
    <scope>NUCLEOTIDE SEQUENCE</scope>
</reference>
<dbReference type="Gene3D" id="1.10.287.370">
    <property type="match status" value="1"/>
</dbReference>
<organism evidence="3">
    <name type="scientific">Arcella intermedia</name>
    <dbReference type="NCBI Taxonomy" id="1963864"/>
    <lineage>
        <taxon>Eukaryota</taxon>
        <taxon>Amoebozoa</taxon>
        <taxon>Tubulinea</taxon>
        <taxon>Elardia</taxon>
        <taxon>Arcellinida</taxon>
        <taxon>Sphaerothecina</taxon>
        <taxon>Arcellidae</taxon>
        <taxon>Arcella</taxon>
    </lineage>
</organism>
<comment type="similarity">
    <text evidence="1">Belongs to the prefoldin subunit beta family.</text>
</comment>
<dbReference type="InterPro" id="IPR002777">
    <property type="entry name" value="PFD_beta-like"/>
</dbReference>
<accession>A0A6B2LSF8</accession>
<dbReference type="InterPro" id="IPR009053">
    <property type="entry name" value="Prefoldin"/>
</dbReference>
<dbReference type="GO" id="GO:0051082">
    <property type="term" value="F:unfolded protein binding"/>
    <property type="evidence" value="ECO:0007669"/>
    <property type="project" value="InterPro"/>
</dbReference>
<dbReference type="GO" id="GO:0005737">
    <property type="term" value="C:cytoplasm"/>
    <property type="evidence" value="ECO:0007669"/>
    <property type="project" value="TreeGrafter"/>
</dbReference>
<dbReference type="EMBL" id="GIBP01010984">
    <property type="protein sequence ID" value="NDV39953.1"/>
    <property type="molecule type" value="Transcribed_RNA"/>
</dbReference>
<dbReference type="AlphaFoldDB" id="A0A6B2LSF8"/>
<evidence type="ECO:0000256" key="1">
    <source>
        <dbReference type="ARBA" id="ARBA00008045"/>
    </source>
</evidence>
<evidence type="ECO:0000256" key="2">
    <source>
        <dbReference type="ARBA" id="ARBA00023186"/>
    </source>
</evidence>
<name>A0A6B2LSF8_9EUKA</name>
<keyword evidence="2" id="KW-0143">Chaperone</keyword>